<keyword evidence="3" id="KW-1185">Reference proteome</keyword>
<comment type="caution">
    <text evidence="2">The sequence shown here is derived from an EMBL/GenBank/DDBJ whole genome shotgun (WGS) entry which is preliminary data.</text>
</comment>
<dbReference type="RefSeq" id="WP_103787529.1">
    <property type="nucleotide sequence ID" value="NZ_PQVF01000002.1"/>
</dbReference>
<dbReference type="OrthoDB" id="9795306at2"/>
<accession>A0A2S5A7N0</accession>
<dbReference type="SUPFAM" id="SSF54593">
    <property type="entry name" value="Glyoxalase/Bleomycin resistance protein/Dihydroxybiphenyl dioxygenase"/>
    <property type="match status" value="1"/>
</dbReference>
<dbReference type="InterPro" id="IPR004360">
    <property type="entry name" value="Glyas_Fos-R_dOase_dom"/>
</dbReference>
<dbReference type="AlphaFoldDB" id="A0A2S5A7N0"/>
<dbReference type="Gene3D" id="3.30.720.120">
    <property type="match status" value="1"/>
</dbReference>
<sequence length="126" mass="14447">MKTVQIPEGYQQVMPYLIVPDGESFLKFTHQVFEATEKYKLLDDEERIRHAEVFIGESVIMFGSSTKEYPPNVGGLFIYVDDADKRYQLALKEGAKSIMEPEDREYGRTCGVIDSNGNTWWITSVL</sequence>
<dbReference type="Gene3D" id="3.30.720.110">
    <property type="match status" value="1"/>
</dbReference>
<dbReference type="PANTHER" id="PTHR34109:SF1">
    <property type="entry name" value="VOC DOMAIN-CONTAINING PROTEIN"/>
    <property type="match status" value="1"/>
</dbReference>
<dbReference type="EMBL" id="PQVF01000002">
    <property type="protein sequence ID" value="POY38299.1"/>
    <property type="molecule type" value="Genomic_DNA"/>
</dbReference>
<feature type="domain" description="VOC" evidence="1">
    <location>
        <begin position="9"/>
        <end position="125"/>
    </location>
</feature>
<dbReference type="InterPro" id="IPR037523">
    <property type="entry name" value="VOC_core"/>
</dbReference>
<protein>
    <submittedName>
        <fullName evidence="2">VOC family protein</fullName>
    </submittedName>
</protein>
<evidence type="ECO:0000313" key="3">
    <source>
        <dbReference type="Proteomes" id="UP000236893"/>
    </source>
</evidence>
<proteinExistence type="predicted"/>
<evidence type="ECO:0000313" key="2">
    <source>
        <dbReference type="EMBL" id="POY38299.1"/>
    </source>
</evidence>
<reference evidence="2 3" key="1">
    <citation type="submission" date="2018-01" db="EMBL/GenBank/DDBJ databases">
        <authorList>
            <person name="Gaut B.S."/>
            <person name="Morton B.R."/>
            <person name="Clegg M.T."/>
            <person name="Duvall M.R."/>
        </authorList>
    </citation>
    <scope>NUCLEOTIDE SEQUENCE [LARGE SCALE GENOMIC DNA]</scope>
    <source>
        <strain evidence="2 3">HR-AV</strain>
    </source>
</reference>
<dbReference type="PANTHER" id="PTHR34109">
    <property type="entry name" value="BNAUNNG04460D PROTEIN-RELATED"/>
    <property type="match status" value="1"/>
</dbReference>
<evidence type="ECO:0000259" key="1">
    <source>
        <dbReference type="PROSITE" id="PS51819"/>
    </source>
</evidence>
<dbReference type="CDD" id="cd07246">
    <property type="entry name" value="VOC_like"/>
    <property type="match status" value="1"/>
</dbReference>
<organism evidence="2 3">
    <name type="scientific">Solitalea longa</name>
    <dbReference type="NCBI Taxonomy" id="2079460"/>
    <lineage>
        <taxon>Bacteria</taxon>
        <taxon>Pseudomonadati</taxon>
        <taxon>Bacteroidota</taxon>
        <taxon>Sphingobacteriia</taxon>
        <taxon>Sphingobacteriales</taxon>
        <taxon>Sphingobacteriaceae</taxon>
        <taxon>Solitalea</taxon>
    </lineage>
</organism>
<dbReference type="Pfam" id="PF00903">
    <property type="entry name" value="Glyoxalase"/>
    <property type="match status" value="1"/>
</dbReference>
<dbReference type="InterPro" id="IPR029068">
    <property type="entry name" value="Glyas_Bleomycin-R_OHBP_Dase"/>
</dbReference>
<dbReference type="Proteomes" id="UP000236893">
    <property type="component" value="Unassembled WGS sequence"/>
</dbReference>
<gene>
    <name evidence="2" type="ORF">C3K47_02560</name>
</gene>
<dbReference type="PROSITE" id="PS51819">
    <property type="entry name" value="VOC"/>
    <property type="match status" value="1"/>
</dbReference>
<name>A0A2S5A7N0_9SPHI</name>